<keyword evidence="3 6" id="KW-0812">Transmembrane</keyword>
<dbReference type="EMBL" id="VSWD01000005">
    <property type="protein sequence ID" value="KAK3103488.1"/>
    <property type="molecule type" value="Genomic_DNA"/>
</dbReference>
<feature type="transmembrane region" description="Helical" evidence="6">
    <location>
        <begin position="96"/>
        <end position="119"/>
    </location>
</feature>
<evidence type="ECO:0000256" key="6">
    <source>
        <dbReference type="RuleBase" id="RU361218"/>
    </source>
</evidence>
<comment type="caution">
    <text evidence="7">The sequence shown here is derived from an EMBL/GenBank/DDBJ whole genome shotgun (WGS) entry which is preliminary data.</text>
</comment>
<keyword evidence="5 6" id="KW-0472">Membrane</keyword>
<proteinExistence type="inferred from homology"/>
<gene>
    <name evidence="7" type="ORF">FSP39_019586</name>
</gene>
<evidence type="ECO:0000256" key="3">
    <source>
        <dbReference type="ARBA" id="ARBA00022692"/>
    </source>
</evidence>
<accession>A0AA89C879</accession>
<evidence type="ECO:0000256" key="4">
    <source>
        <dbReference type="ARBA" id="ARBA00022989"/>
    </source>
</evidence>
<protein>
    <recommendedName>
        <fullName evidence="6">Tetraspanin</fullName>
    </recommendedName>
</protein>
<dbReference type="InterPro" id="IPR000301">
    <property type="entry name" value="Tetraspanin_animals"/>
</dbReference>
<dbReference type="PANTHER" id="PTHR19282">
    <property type="entry name" value="TETRASPANIN"/>
    <property type="match status" value="1"/>
</dbReference>
<dbReference type="Proteomes" id="UP001186944">
    <property type="component" value="Unassembled WGS sequence"/>
</dbReference>
<dbReference type="AlphaFoldDB" id="A0AA89C879"/>
<dbReference type="PANTHER" id="PTHR19282:SF544">
    <property type="entry name" value="TETRASPANIN"/>
    <property type="match status" value="1"/>
</dbReference>
<organism evidence="7 8">
    <name type="scientific">Pinctada imbricata</name>
    <name type="common">Atlantic pearl-oyster</name>
    <name type="synonym">Pinctada martensii</name>
    <dbReference type="NCBI Taxonomy" id="66713"/>
    <lineage>
        <taxon>Eukaryota</taxon>
        <taxon>Metazoa</taxon>
        <taxon>Spiralia</taxon>
        <taxon>Lophotrochozoa</taxon>
        <taxon>Mollusca</taxon>
        <taxon>Bivalvia</taxon>
        <taxon>Autobranchia</taxon>
        <taxon>Pteriomorphia</taxon>
        <taxon>Pterioida</taxon>
        <taxon>Pterioidea</taxon>
        <taxon>Pteriidae</taxon>
        <taxon>Pinctada</taxon>
    </lineage>
</organism>
<comment type="subcellular location">
    <subcellularLocation>
        <location evidence="1 6">Membrane</location>
        <topology evidence="1 6">Multi-pass membrane protein</topology>
    </subcellularLocation>
</comment>
<dbReference type="GO" id="GO:0005886">
    <property type="term" value="C:plasma membrane"/>
    <property type="evidence" value="ECO:0007669"/>
    <property type="project" value="TreeGrafter"/>
</dbReference>
<feature type="transmembrane region" description="Helical" evidence="6">
    <location>
        <begin position="219"/>
        <end position="244"/>
    </location>
</feature>
<dbReference type="InterPro" id="IPR008952">
    <property type="entry name" value="Tetraspanin_EC2_sf"/>
</dbReference>
<dbReference type="CDD" id="cd03155">
    <property type="entry name" value="CD151_like_LEL"/>
    <property type="match status" value="1"/>
</dbReference>
<reference evidence="7" key="1">
    <citation type="submission" date="2019-08" db="EMBL/GenBank/DDBJ databases">
        <title>The improved chromosome-level genome for the pearl oyster Pinctada fucata martensii using PacBio sequencing and Hi-C.</title>
        <authorList>
            <person name="Zheng Z."/>
        </authorList>
    </citation>
    <scope>NUCLEOTIDE SEQUENCE</scope>
    <source>
        <strain evidence="7">ZZ-2019</strain>
        <tissue evidence="7">Adductor muscle</tissue>
    </source>
</reference>
<dbReference type="PRINTS" id="PR00259">
    <property type="entry name" value="TMFOUR"/>
</dbReference>
<sequence length="254" mass="28666">MMGMQSQRRKKSNDICGKNFLKFVIYVFTFFFWLTGFAFLALGLWIKLAHHSYISLLGNPLFPVATYLMIATGGFILLSGIIGCAGACLESRCPLVMYAIFLLLIFLVEAVSGVLAYMYEGIIKEELTRSLNSTMMKNYKFDAEITKAIDEMQTKFQCCGAKDFKDWKRSEWRRNNVYQAPDSCCISTGPLCGNYSEGPSNIHYMGCSQKLQAYTKDNLIIIGGVGLGLCCVQIIGLIFSCCLVRKIKDKKYRY</sequence>
<evidence type="ECO:0000256" key="1">
    <source>
        <dbReference type="ARBA" id="ARBA00004141"/>
    </source>
</evidence>
<comment type="similarity">
    <text evidence="2 6">Belongs to the tetraspanin (TM4SF) family.</text>
</comment>
<evidence type="ECO:0000256" key="2">
    <source>
        <dbReference type="ARBA" id="ARBA00006840"/>
    </source>
</evidence>
<keyword evidence="4 6" id="KW-1133">Transmembrane helix</keyword>
<dbReference type="SUPFAM" id="SSF48652">
    <property type="entry name" value="Tetraspanin"/>
    <property type="match status" value="1"/>
</dbReference>
<name>A0AA89C879_PINIB</name>
<dbReference type="PIRSF" id="PIRSF002419">
    <property type="entry name" value="Tetraspanin"/>
    <property type="match status" value="1"/>
</dbReference>
<keyword evidence="8" id="KW-1185">Reference proteome</keyword>
<dbReference type="InterPro" id="IPR018499">
    <property type="entry name" value="Tetraspanin/Peripherin"/>
</dbReference>
<feature type="transmembrane region" description="Helical" evidence="6">
    <location>
        <begin position="66"/>
        <end position="89"/>
    </location>
</feature>
<evidence type="ECO:0000313" key="8">
    <source>
        <dbReference type="Proteomes" id="UP001186944"/>
    </source>
</evidence>
<feature type="transmembrane region" description="Helical" evidence="6">
    <location>
        <begin position="20"/>
        <end position="46"/>
    </location>
</feature>
<evidence type="ECO:0000313" key="7">
    <source>
        <dbReference type="EMBL" id="KAK3103488.1"/>
    </source>
</evidence>
<dbReference type="Gene3D" id="1.10.1450.10">
    <property type="entry name" value="Tetraspanin"/>
    <property type="match status" value="1"/>
</dbReference>
<evidence type="ECO:0000256" key="5">
    <source>
        <dbReference type="ARBA" id="ARBA00023136"/>
    </source>
</evidence>
<dbReference type="Pfam" id="PF00335">
    <property type="entry name" value="Tetraspanin"/>
    <property type="match status" value="1"/>
</dbReference>